<dbReference type="EMBL" id="LQYT01000043">
    <property type="protein sequence ID" value="KYD19230.1"/>
    <property type="molecule type" value="Genomic_DNA"/>
</dbReference>
<protein>
    <submittedName>
        <fullName evidence="1">Uncharacterized protein</fullName>
    </submittedName>
</protein>
<accession>A0A150M3S0</accession>
<name>A0A150M3S0_9BACI</name>
<evidence type="ECO:0000313" key="1">
    <source>
        <dbReference type="EMBL" id="KYD19230.1"/>
    </source>
</evidence>
<reference evidence="1 2" key="1">
    <citation type="submission" date="2016-01" db="EMBL/GenBank/DDBJ databases">
        <title>Draft Genome Sequences of Seven Thermophilic Sporeformers Isolated from Foods.</title>
        <authorList>
            <person name="Berendsen E.M."/>
            <person name="Wells-Bennik M.H."/>
            <person name="Krawcyk A.O."/>
            <person name="De Jong A."/>
            <person name="Holsappel S."/>
            <person name="Eijlander R.T."/>
            <person name="Kuipers O.P."/>
        </authorList>
    </citation>
    <scope>NUCLEOTIDE SEQUENCE [LARGE SCALE GENOMIC DNA]</scope>
    <source>
        <strain evidence="1 2">B4135</strain>
    </source>
</reference>
<evidence type="ECO:0000313" key="2">
    <source>
        <dbReference type="Proteomes" id="UP000075683"/>
    </source>
</evidence>
<dbReference type="Proteomes" id="UP000075683">
    <property type="component" value="Unassembled WGS sequence"/>
</dbReference>
<dbReference type="AlphaFoldDB" id="A0A150M3S0"/>
<dbReference type="STRING" id="301148.B4135_2154"/>
<sequence length="58" mass="6705">MDPLCARFFLHKFLDFIGPGRTKSFRKKIKGIVRLPPRTPSIRYFRASNIVEKNLGIG</sequence>
<proteinExistence type="predicted"/>
<organism evidence="1 2">
    <name type="scientific">Caldibacillus debilis</name>
    <dbReference type="NCBI Taxonomy" id="301148"/>
    <lineage>
        <taxon>Bacteria</taxon>
        <taxon>Bacillati</taxon>
        <taxon>Bacillota</taxon>
        <taxon>Bacilli</taxon>
        <taxon>Bacillales</taxon>
        <taxon>Bacillaceae</taxon>
        <taxon>Caldibacillus</taxon>
    </lineage>
</organism>
<comment type="caution">
    <text evidence="1">The sequence shown here is derived from an EMBL/GenBank/DDBJ whole genome shotgun (WGS) entry which is preliminary data.</text>
</comment>
<gene>
    <name evidence="1" type="ORF">B4135_2154</name>
</gene>